<keyword evidence="3" id="KW-0274">FAD</keyword>
<dbReference type="PANTHER" id="PTHR42973:SF54">
    <property type="entry name" value="FAD-BINDING PCMH-TYPE DOMAIN-CONTAINING PROTEIN"/>
    <property type="match status" value="1"/>
</dbReference>
<dbReference type="InterPro" id="IPR016166">
    <property type="entry name" value="FAD-bd_PCMH"/>
</dbReference>
<dbReference type="PROSITE" id="PS51387">
    <property type="entry name" value="FAD_PCMH"/>
    <property type="match status" value="1"/>
</dbReference>
<evidence type="ECO:0000313" key="6">
    <source>
        <dbReference type="EMBL" id="KAL2785943.1"/>
    </source>
</evidence>
<dbReference type="InterPro" id="IPR006094">
    <property type="entry name" value="Oxid_FAD_bind_N"/>
</dbReference>
<sequence length="350" mass="38043">MSHFASVPSLLDFLPVESSTRTEAEALLSQFTALPEGQKGSARVSLLAKIFPLVFGEIALVEGSASYEENRTQPWSTNCWLSPSVILTPSSTTQVSQILALTRFIGATFSVRGGGRLHNPTFTSNDGGVVIFLSKLTQLELSDDKKTVDIGPGHRWLDVYKGLDAHGLTVAGGRIPHVGVPGLLLGGGLSFQNSEHSLGCMNVVDYEVVLADSSIVHANASENSDLFWALKGGGTNYGIVTNFRMSTIPNAIWAEGRVYPATPETSSQLFHALMEYHKLIESDNKATLIWHTLNQTTLLIFFYCAPVEKPDVFAPFYDIPSLMNVVPPAKRTVYEMVDAVSNILAAEQLR</sequence>
<protein>
    <recommendedName>
        <fullName evidence="5">FAD-binding PCMH-type domain-containing protein</fullName>
    </recommendedName>
</protein>
<organism evidence="6 7">
    <name type="scientific">Aspergillus keveii</name>
    <dbReference type="NCBI Taxonomy" id="714993"/>
    <lineage>
        <taxon>Eukaryota</taxon>
        <taxon>Fungi</taxon>
        <taxon>Dikarya</taxon>
        <taxon>Ascomycota</taxon>
        <taxon>Pezizomycotina</taxon>
        <taxon>Eurotiomycetes</taxon>
        <taxon>Eurotiomycetidae</taxon>
        <taxon>Eurotiales</taxon>
        <taxon>Aspergillaceae</taxon>
        <taxon>Aspergillus</taxon>
        <taxon>Aspergillus subgen. Nidulantes</taxon>
    </lineage>
</organism>
<dbReference type="EMBL" id="JBFTWV010000130">
    <property type="protein sequence ID" value="KAL2785943.1"/>
    <property type="molecule type" value="Genomic_DNA"/>
</dbReference>
<evidence type="ECO:0000256" key="3">
    <source>
        <dbReference type="ARBA" id="ARBA00022827"/>
    </source>
</evidence>
<keyword evidence="4" id="KW-0560">Oxidoreductase</keyword>
<comment type="caution">
    <text evidence="6">The sequence shown here is derived from an EMBL/GenBank/DDBJ whole genome shotgun (WGS) entry which is preliminary data.</text>
</comment>
<dbReference type="Proteomes" id="UP001610563">
    <property type="component" value="Unassembled WGS sequence"/>
</dbReference>
<evidence type="ECO:0000256" key="4">
    <source>
        <dbReference type="ARBA" id="ARBA00023002"/>
    </source>
</evidence>
<gene>
    <name evidence="6" type="ORF">BJX66DRAFT_342642</name>
</gene>
<name>A0ABR4FRQ0_9EURO</name>
<evidence type="ECO:0000256" key="2">
    <source>
        <dbReference type="ARBA" id="ARBA00022630"/>
    </source>
</evidence>
<evidence type="ECO:0000256" key="1">
    <source>
        <dbReference type="ARBA" id="ARBA00005466"/>
    </source>
</evidence>
<dbReference type="InterPro" id="IPR036318">
    <property type="entry name" value="FAD-bd_PCMH-like_sf"/>
</dbReference>
<feature type="domain" description="FAD-binding PCMH-type" evidence="5">
    <location>
        <begin position="79"/>
        <end position="250"/>
    </location>
</feature>
<proteinExistence type="inferred from homology"/>
<accession>A0ABR4FRQ0</accession>
<keyword evidence="2" id="KW-0285">Flavoprotein</keyword>
<reference evidence="6 7" key="1">
    <citation type="submission" date="2024-07" db="EMBL/GenBank/DDBJ databases">
        <title>Section-level genome sequencing and comparative genomics of Aspergillus sections Usti and Cavernicolus.</title>
        <authorList>
            <consortium name="Lawrence Berkeley National Laboratory"/>
            <person name="Nybo J.L."/>
            <person name="Vesth T.C."/>
            <person name="Theobald S."/>
            <person name="Frisvad J.C."/>
            <person name="Larsen T.O."/>
            <person name="Kjaerboelling I."/>
            <person name="Rothschild-Mancinelli K."/>
            <person name="Lyhne E.K."/>
            <person name="Kogle M.E."/>
            <person name="Barry K."/>
            <person name="Clum A."/>
            <person name="Na H."/>
            <person name="Ledsgaard L."/>
            <person name="Lin J."/>
            <person name="Lipzen A."/>
            <person name="Kuo A."/>
            <person name="Riley R."/>
            <person name="Mondo S."/>
            <person name="Labutti K."/>
            <person name="Haridas S."/>
            <person name="Pangalinan J."/>
            <person name="Salamov A.A."/>
            <person name="Simmons B.A."/>
            <person name="Magnuson J.K."/>
            <person name="Chen J."/>
            <person name="Drula E."/>
            <person name="Henrissat B."/>
            <person name="Wiebenga A."/>
            <person name="Lubbers R.J."/>
            <person name="Gomes A.C."/>
            <person name="Makela M.R."/>
            <person name="Stajich J."/>
            <person name="Grigoriev I.V."/>
            <person name="Mortensen U.H."/>
            <person name="De Vries R.P."/>
            <person name="Baker S.E."/>
            <person name="Andersen M.R."/>
        </authorList>
    </citation>
    <scope>NUCLEOTIDE SEQUENCE [LARGE SCALE GENOMIC DNA]</scope>
    <source>
        <strain evidence="6 7">CBS 209.92</strain>
    </source>
</reference>
<comment type="similarity">
    <text evidence="1">Belongs to the oxygen-dependent FAD-linked oxidoreductase family.</text>
</comment>
<keyword evidence="7" id="KW-1185">Reference proteome</keyword>
<dbReference type="PANTHER" id="PTHR42973">
    <property type="entry name" value="BINDING OXIDOREDUCTASE, PUTATIVE (AFU_ORTHOLOGUE AFUA_1G17690)-RELATED"/>
    <property type="match status" value="1"/>
</dbReference>
<evidence type="ECO:0000313" key="7">
    <source>
        <dbReference type="Proteomes" id="UP001610563"/>
    </source>
</evidence>
<dbReference type="InterPro" id="IPR016169">
    <property type="entry name" value="FAD-bd_PCMH_sub2"/>
</dbReference>
<dbReference type="Gene3D" id="3.30.465.10">
    <property type="match status" value="1"/>
</dbReference>
<dbReference type="InterPro" id="IPR050416">
    <property type="entry name" value="FAD-linked_Oxidoreductase"/>
</dbReference>
<dbReference type="SUPFAM" id="SSF56176">
    <property type="entry name" value="FAD-binding/transporter-associated domain-like"/>
    <property type="match status" value="1"/>
</dbReference>
<evidence type="ECO:0000259" key="5">
    <source>
        <dbReference type="PROSITE" id="PS51387"/>
    </source>
</evidence>
<dbReference type="Pfam" id="PF01565">
    <property type="entry name" value="FAD_binding_4"/>
    <property type="match status" value="1"/>
</dbReference>